<reference evidence="2" key="1">
    <citation type="submission" date="2022-10" db="EMBL/GenBank/DDBJ databases">
        <title>The WGS of Solirubrobacter ginsenosidimutans DSM 21036.</title>
        <authorList>
            <person name="Jiang Z."/>
        </authorList>
    </citation>
    <scope>NUCLEOTIDE SEQUENCE</scope>
    <source>
        <strain evidence="2">DSM 21036</strain>
    </source>
</reference>
<keyword evidence="3" id="KW-1185">Reference proteome</keyword>
<keyword evidence="2" id="KW-0378">Hydrolase</keyword>
<dbReference type="GO" id="GO:0016787">
    <property type="term" value="F:hydrolase activity"/>
    <property type="evidence" value="ECO:0007669"/>
    <property type="project" value="UniProtKB-KW"/>
</dbReference>
<feature type="compositionally biased region" description="Basic and acidic residues" evidence="1">
    <location>
        <begin position="1"/>
        <end position="16"/>
    </location>
</feature>
<dbReference type="EMBL" id="JAPDOD010000001">
    <property type="protein sequence ID" value="MDA0158739.1"/>
    <property type="molecule type" value="Genomic_DNA"/>
</dbReference>
<accession>A0A9X3MM34</accession>
<proteinExistence type="predicted"/>
<dbReference type="InterPro" id="IPR036278">
    <property type="entry name" value="Sialidase_sf"/>
</dbReference>
<dbReference type="SUPFAM" id="SSF110296">
    <property type="entry name" value="Oligoxyloglucan reducing end-specific cellobiohydrolase"/>
    <property type="match status" value="1"/>
</dbReference>
<organism evidence="2 3">
    <name type="scientific">Solirubrobacter ginsenosidimutans</name>
    <dbReference type="NCBI Taxonomy" id="490573"/>
    <lineage>
        <taxon>Bacteria</taxon>
        <taxon>Bacillati</taxon>
        <taxon>Actinomycetota</taxon>
        <taxon>Thermoleophilia</taxon>
        <taxon>Solirubrobacterales</taxon>
        <taxon>Solirubrobacteraceae</taxon>
        <taxon>Solirubrobacter</taxon>
    </lineage>
</organism>
<protein>
    <submittedName>
        <fullName evidence="2">Glycoside hydrolase</fullName>
    </submittedName>
</protein>
<sequence length="602" mass="64140">MSRSGDSEVRETERGAAGRRLMRCPMQATAQEGPGCANSPRVEQEPRASVASCGFNLERKPPRVLRLRRLVSGRTVAAPRTPVGETQGPLEKEGSMLRSSARRTVLAALLVAAATSPATAVAAVDPLTVVSGPSPFAAGCEGAPQTGTVFRNAEVEPWVDVNLMDANNLVGNWQQDRWSNGGASGNLSGFSLNGGTTWTIPPISPASDTGQAKFSRCTGGNAANGGDFERSTDPWVSFSPNGVAHQVALSINDSNFANAVLTSRSFDKGANWEDPVVVKFDDRANFFNDKETITADPTNSRFVYVAWQRIVAPSDNASARAGVRAAAFRSLAWFARSDDNGASYDVVKPILDPGNKAQTIGNQIVVLPNGDLVMLFNLIRNVGSNQNRGFTAAVMRSTDKGDTWSRPIEIDRMITDGVTDPADGHAVRTGDLIPQIAVDNSSGALYVVWQDDRFTGEEQIAFSRSTDAGRTWSATRRISTVGGVNQAFTATPRVASNGTVAVQYYDFRFDNPATTPPLTTDTWLLRSTNGGASWTEERIGTTSFDMTTAPDALGYFVGDYAGLDFAGGGLRPGFKPFQVRANSGNLANRTDVFATTASTSGP</sequence>
<dbReference type="Proteomes" id="UP001149140">
    <property type="component" value="Unassembled WGS sequence"/>
</dbReference>
<evidence type="ECO:0000313" key="3">
    <source>
        <dbReference type="Proteomes" id="UP001149140"/>
    </source>
</evidence>
<comment type="caution">
    <text evidence="2">The sequence shown here is derived from an EMBL/GenBank/DDBJ whole genome shotgun (WGS) entry which is preliminary data.</text>
</comment>
<name>A0A9X3MM34_9ACTN</name>
<dbReference type="SUPFAM" id="SSF50939">
    <property type="entry name" value="Sialidases"/>
    <property type="match status" value="1"/>
</dbReference>
<dbReference type="CDD" id="cd15482">
    <property type="entry name" value="Sialidase_non-viral"/>
    <property type="match status" value="1"/>
</dbReference>
<gene>
    <name evidence="2" type="ORF">OM076_00565</name>
</gene>
<dbReference type="AlphaFoldDB" id="A0A9X3MM34"/>
<dbReference type="Gene3D" id="2.120.10.10">
    <property type="match status" value="2"/>
</dbReference>
<evidence type="ECO:0000256" key="1">
    <source>
        <dbReference type="SAM" id="MobiDB-lite"/>
    </source>
</evidence>
<evidence type="ECO:0000313" key="2">
    <source>
        <dbReference type="EMBL" id="MDA0158739.1"/>
    </source>
</evidence>
<dbReference type="RefSeq" id="WP_270037334.1">
    <property type="nucleotide sequence ID" value="NZ_JAPDOD010000001.1"/>
</dbReference>
<feature type="region of interest" description="Disordered" evidence="1">
    <location>
        <begin position="1"/>
        <end position="49"/>
    </location>
</feature>